<protein>
    <recommendedName>
        <fullName evidence="4">Cytochrome B</fullName>
    </recommendedName>
</protein>
<dbReference type="OrthoDB" id="329514at2"/>
<dbReference type="EMBL" id="SRKZ01000004">
    <property type="protein sequence ID" value="TGD79615.1"/>
    <property type="molecule type" value="Genomic_DNA"/>
</dbReference>
<dbReference type="RefSeq" id="WP_135531361.1">
    <property type="nucleotide sequence ID" value="NZ_SRKZ01000004.1"/>
</dbReference>
<keyword evidence="1" id="KW-0472">Membrane</keyword>
<evidence type="ECO:0008006" key="4">
    <source>
        <dbReference type="Google" id="ProtNLM"/>
    </source>
</evidence>
<feature type="transmembrane region" description="Helical" evidence="1">
    <location>
        <begin position="6"/>
        <end position="25"/>
    </location>
</feature>
<feature type="transmembrane region" description="Helical" evidence="1">
    <location>
        <begin position="46"/>
        <end position="65"/>
    </location>
</feature>
<dbReference type="Proteomes" id="UP000298284">
    <property type="component" value="Unassembled WGS sequence"/>
</dbReference>
<keyword evidence="1" id="KW-0812">Transmembrane</keyword>
<reference evidence="2 3" key="1">
    <citation type="submission" date="2019-04" db="EMBL/GenBank/DDBJ databases">
        <authorList>
            <person name="Feng G."/>
            <person name="Zhang J."/>
            <person name="Zhu H."/>
        </authorList>
    </citation>
    <scope>NUCLEOTIDE SEQUENCE [LARGE SCALE GENOMIC DNA]</scope>
    <source>
        <strain evidence="2 3">JCM 19491</strain>
    </source>
</reference>
<comment type="caution">
    <text evidence="2">The sequence shown here is derived from an EMBL/GenBank/DDBJ whole genome shotgun (WGS) entry which is preliminary data.</text>
</comment>
<keyword evidence="3" id="KW-1185">Reference proteome</keyword>
<sequence>MYLTLLTLHSFMRWVVLAGLLLGLFRAYRGWLGGHTFSPLDNTTRHTAATLAHVQLLLGFGLYAVSPVVGTFHLRDAEHTPGTLFFGLLHALLMVTAIVVLTVGSALAKRRTDDLARFRTMALWFTAALLLMLLAVPWPFSPLASRPYFRF</sequence>
<feature type="transmembrane region" description="Helical" evidence="1">
    <location>
        <begin position="85"/>
        <end position="108"/>
    </location>
</feature>
<feature type="transmembrane region" description="Helical" evidence="1">
    <location>
        <begin position="120"/>
        <end position="140"/>
    </location>
</feature>
<keyword evidence="1" id="KW-1133">Transmembrane helix</keyword>
<proteinExistence type="predicted"/>
<organism evidence="2 3">
    <name type="scientific">Hymenobacter wooponensis</name>
    <dbReference type="NCBI Taxonomy" id="1525360"/>
    <lineage>
        <taxon>Bacteria</taxon>
        <taxon>Pseudomonadati</taxon>
        <taxon>Bacteroidota</taxon>
        <taxon>Cytophagia</taxon>
        <taxon>Cytophagales</taxon>
        <taxon>Hymenobacteraceae</taxon>
        <taxon>Hymenobacter</taxon>
    </lineage>
</organism>
<evidence type="ECO:0000313" key="3">
    <source>
        <dbReference type="Proteomes" id="UP000298284"/>
    </source>
</evidence>
<gene>
    <name evidence="2" type="ORF">EU557_15460</name>
</gene>
<name>A0A4Z0MKA4_9BACT</name>
<evidence type="ECO:0000313" key="2">
    <source>
        <dbReference type="EMBL" id="TGD79615.1"/>
    </source>
</evidence>
<dbReference type="AlphaFoldDB" id="A0A4Z0MKA4"/>
<accession>A0A4Z0MKA4</accession>
<evidence type="ECO:0000256" key="1">
    <source>
        <dbReference type="SAM" id="Phobius"/>
    </source>
</evidence>